<evidence type="ECO:0000259" key="1">
    <source>
        <dbReference type="Pfam" id="PF04230"/>
    </source>
</evidence>
<dbReference type="InterPro" id="IPR007345">
    <property type="entry name" value="Polysacch_pyruvyl_Trfase"/>
</dbReference>
<gene>
    <name evidence="2" type="ORF">HLQ16_15410</name>
</gene>
<comment type="caution">
    <text evidence="2">The sequence shown here is derived from an EMBL/GenBank/DDBJ whole genome shotgun (WGS) entry which is preliminary data.</text>
</comment>
<dbReference type="Proteomes" id="UP000531659">
    <property type="component" value="Unassembled WGS sequence"/>
</dbReference>
<accession>A0A7Y3WSP3</accession>
<sequence length="226" mass="26071">MMVGILTHYDVNNQGAQLQMYALYKRLEELGHSPKLLTYRKNYDFNINENFKNQVSIKSIPFFLKNYLIKKGLGLTLHNARKYKVNQKYRLTTFKYENYAIADIDIAVVGSDEVFSLESGVNIMMYGHAVNTDNIISYAPSFGQTDINRIEKCHCRNLISSGLSKIKAISAIDDNTMEMIEKLIGIEPTIVCDPVLLYDFANTHVKFDLPKQKYLIVYAYDRKKRN</sequence>
<keyword evidence="2" id="KW-0808">Transferase</keyword>
<protein>
    <submittedName>
        <fullName evidence="2">Polysaccharide pyruvyl transferase family protein</fullName>
    </submittedName>
</protein>
<dbReference type="GO" id="GO:0016740">
    <property type="term" value="F:transferase activity"/>
    <property type="evidence" value="ECO:0007669"/>
    <property type="project" value="UniProtKB-KW"/>
</dbReference>
<evidence type="ECO:0000313" key="2">
    <source>
        <dbReference type="EMBL" id="NNU77322.1"/>
    </source>
</evidence>
<dbReference type="EMBL" id="JABEYB010000012">
    <property type="protein sequence ID" value="NNU77322.1"/>
    <property type="molecule type" value="Genomic_DNA"/>
</dbReference>
<dbReference type="Pfam" id="PF04230">
    <property type="entry name" value="PS_pyruv_trans"/>
    <property type="match status" value="1"/>
</dbReference>
<organism evidence="2 3">
    <name type="scientific">Clostridium estertheticum</name>
    <dbReference type="NCBI Taxonomy" id="238834"/>
    <lineage>
        <taxon>Bacteria</taxon>
        <taxon>Bacillati</taxon>
        <taxon>Bacillota</taxon>
        <taxon>Clostridia</taxon>
        <taxon>Eubacteriales</taxon>
        <taxon>Clostridiaceae</taxon>
        <taxon>Clostridium</taxon>
    </lineage>
</organism>
<evidence type="ECO:0000313" key="3">
    <source>
        <dbReference type="Proteomes" id="UP000531659"/>
    </source>
</evidence>
<dbReference type="AlphaFoldDB" id="A0A7Y3WSP3"/>
<name>A0A7Y3WSP3_9CLOT</name>
<dbReference type="RefSeq" id="WP_171297975.1">
    <property type="nucleotide sequence ID" value="NZ_CP087098.1"/>
</dbReference>
<reference evidence="2 3" key="1">
    <citation type="submission" date="2020-05" db="EMBL/GenBank/DDBJ databases">
        <title>Complete genome of Clostridium estertheticum subspecies estertheticum, isolated from Vacuum packed lamb meat from New Zealand imported to Switzerland.</title>
        <authorList>
            <person name="Wambui J."/>
            <person name="Stevens M.J.A."/>
            <person name="Stephan R."/>
        </authorList>
    </citation>
    <scope>NUCLEOTIDE SEQUENCE [LARGE SCALE GENOMIC DNA]</scope>
    <source>
        <strain evidence="2 3">CEST001</strain>
    </source>
</reference>
<proteinExistence type="predicted"/>
<feature type="domain" description="Polysaccharide pyruvyl transferase" evidence="1">
    <location>
        <begin position="15"/>
        <end position="220"/>
    </location>
</feature>
<dbReference type="Gene3D" id="3.40.50.2000">
    <property type="entry name" value="Glycogen Phosphorylase B"/>
    <property type="match status" value="1"/>
</dbReference>